<reference evidence="2" key="1">
    <citation type="journal article" date="2023" name="Mol. Phylogenet. Evol.">
        <title>Genome-scale phylogeny and comparative genomics of the fungal order Sordariales.</title>
        <authorList>
            <person name="Hensen N."/>
            <person name="Bonometti L."/>
            <person name="Westerberg I."/>
            <person name="Brannstrom I.O."/>
            <person name="Guillou S."/>
            <person name="Cros-Aarteil S."/>
            <person name="Calhoun S."/>
            <person name="Haridas S."/>
            <person name="Kuo A."/>
            <person name="Mondo S."/>
            <person name="Pangilinan J."/>
            <person name="Riley R."/>
            <person name="LaButti K."/>
            <person name="Andreopoulos B."/>
            <person name="Lipzen A."/>
            <person name="Chen C."/>
            <person name="Yan M."/>
            <person name="Daum C."/>
            <person name="Ng V."/>
            <person name="Clum A."/>
            <person name="Steindorff A."/>
            <person name="Ohm R.A."/>
            <person name="Martin F."/>
            <person name="Silar P."/>
            <person name="Natvig D.O."/>
            <person name="Lalanne C."/>
            <person name="Gautier V."/>
            <person name="Ament-Velasquez S.L."/>
            <person name="Kruys A."/>
            <person name="Hutchinson M.I."/>
            <person name="Powell A.J."/>
            <person name="Barry K."/>
            <person name="Miller A.N."/>
            <person name="Grigoriev I.V."/>
            <person name="Debuchy R."/>
            <person name="Gladieux P."/>
            <person name="Hiltunen Thoren M."/>
            <person name="Johannesson H."/>
        </authorList>
    </citation>
    <scope>NUCLEOTIDE SEQUENCE</scope>
    <source>
        <strain evidence="2">PSN243</strain>
    </source>
</reference>
<dbReference type="AlphaFoldDB" id="A0AAV9H374"/>
<name>A0AAV9H374_9PEZI</name>
<protein>
    <submittedName>
        <fullName evidence="2">Uncharacterized protein</fullName>
    </submittedName>
</protein>
<feature type="compositionally biased region" description="Basic and acidic residues" evidence="1">
    <location>
        <begin position="542"/>
        <end position="553"/>
    </location>
</feature>
<feature type="region of interest" description="Disordered" evidence="1">
    <location>
        <begin position="1"/>
        <end position="242"/>
    </location>
</feature>
<evidence type="ECO:0000313" key="2">
    <source>
        <dbReference type="EMBL" id="KAK4455078.1"/>
    </source>
</evidence>
<feature type="compositionally biased region" description="Polar residues" evidence="1">
    <location>
        <begin position="218"/>
        <end position="238"/>
    </location>
</feature>
<feature type="region of interest" description="Disordered" evidence="1">
    <location>
        <begin position="461"/>
        <end position="553"/>
    </location>
</feature>
<sequence>MARSRTSASLTAENLQPVPSSSQGEPGKGGAQSSRSSEELLPPAGVFRGRAPSSSSGEVLPIPFSQRSRAPSSSGDRQPASSLQRSRAPSSSRLQPPTFRRETTTSSAESEGSTSRGAPTFQASLTPSPRELPRIASRDDYFQSRTPEQGDLPPPIPPRNRPPRSRESTTRGVSREDSRPQAQLAPGSGGLRPQAPKRSIALGSGEPQRTAHREGPDVSNQPSSTAEEYQPSTLSKTLPRTPAHRYALFPKIVPPEQQALATLGSRGLQPAQLHRGRSPTPGPPLTNRRSGRPDFQPHATPGQKGLTSSPIVTREGPSVQTHRHVGVQPRSNLRQPKDDFGHHQSLSPGTIYHPQSQRPRQLVNDASLQYPTADMIATPQPATLQTTGVEQAGQSAGHPALANPSILPSQAVQSVEVLWAVQTVQTAQGFPDTRAALTPQTTRATYGSNTVDTTDIVQALQDVSNGPPSSPPGSTPTKGLRRRLLTRRPATPRPDRVSSSPPSTPDSTTAQESALFPPRRHLIPNNPHGYFPPPAFRKLYPGHREGQQKLTEK</sequence>
<comment type="caution">
    <text evidence="2">The sequence shown here is derived from an EMBL/GenBank/DDBJ whole genome shotgun (WGS) entry which is preliminary data.</text>
</comment>
<accession>A0AAV9H374</accession>
<feature type="region of interest" description="Disordered" evidence="1">
    <location>
        <begin position="257"/>
        <end position="360"/>
    </location>
</feature>
<dbReference type="Proteomes" id="UP001321760">
    <property type="component" value="Unassembled WGS sequence"/>
</dbReference>
<feature type="compositionally biased region" description="Polar residues" evidence="1">
    <location>
        <begin position="344"/>
        <end position="360"/>
    </location>
</feature>
<gene>
    <name evidence="2" type="ORF">QBC34DRAFT_107329</name>
</gene>
<feature type="compositionally biased region" description="Polar residues" evidence="1">
    <location>
        <begin position="1"/>
        <end position="24"/>
    </location>
</feature>
<feature type="compositionally biased region" description="Low complexity" evidence="1">
    <location>
        <begin position="104"/>
        <end position="118"/>
    </location>
</feature>
<evidence type="ECO:0000313" key="3">
    <source>
        <dbReference type="Proteomes" id="UP001321760"/>
    </source>
</evidence>
<feature type="compositionally biased region" description="Basic and acidic residues" evidence="1">
    <location>
        <begin position="131"/>
        <end position="142"/>
    </location>
</feature>
<proteinExistence type="predicted"/>
<feature type="compositionally biased region" description="Basic and acidic residues" evidence="1">
    <location>
        <begin position="164"/>
        <end position="179"/>
    </location>
</feature>
<evidence type="ECO:0000256" key="1">
    <source>
        <dbReference type="SAM" id="MobiDB-lite"/>
    </source>
</evidence>
<keyword evidence="3" id="KW-1185">Reference proteome</keyword>
<dbReference type="EMBL" id="MU865915">
    <property type="protein sequence ID" value="KAK4455078.1"/>
    <property type="molecule type" value="Genomic_DNA"/>
</dbReference>
<feature type="compositionally biased region" description="Polar residues" evidence="1">
    <location>
        <begin position="65"/>
        <end position="76"/>
    </location>
</feature>
<feature type="compositionally biased region" description="Low complexity" evidence="1">
    <location>
        <begin position="79"/>
        <end position="97"/>
    </location>
</feature>
<organism evidence="2 3">
    <name type="scientific">Podospora aff. communis PSN243</name>
    <dbReference type="NCBI Taxonomy" id="3040156"/>
    <lineage>
        <taxon>Eukaryota</taxon>
        <taxon>Fungi</taxon>
        <taxon>Dikarya</taxon>
        <taxon>Ascomycota</taxon>
        <taxon>Pezizomycotina</taxon>
        <taxon>Sordariomycetes</taxon>
        <taxon>Sordariomycetidae</taxon>
        <taxon>Sordariales</taxon>
        <taxon>Podosporaceae</taxon>
        <taxon>Podospora</taxon>
    </lineage>
</organism>
<reference evidence="2" key="2">
    <citation type="submission" date="2023-05" db="EMBL/GenBank/DDBJ databases">
        <authorList>
            <consortium name="Lawrence Berkeley National Laboratory"/>
            <person name="Steindorff A."/>
            <person name="Hensen N."/>
            <person name="Bonometti L."/>
            <person name="Westerberg I."/>
            <person name="Brannstrom I.O."/>
            <person name="Guillou S."/>
            <person name="Cros-Aarteil S."/>
            <person name="Calhoun S."/>
            <person name="Haridas S."/>
            <person name="Kuo A."/>
            <person name="Mondo S."/>
            <person name="Pangilinan J."/>
            <person name="Riley R."/>
            <person name="Labutti K."/>
            <person name="Andreopoulos B."/>
            <person name="Lipzen A."/>
            <person name="Chen C."/>
            <person name="Yanf M."/>
            <person name="Daum C."/>
            <person name="Ng V."/>
            <person name="Clum A."/>
            <person name="Ohm R."/>
            <person name="Martin F."/>
            <person name="Silar P."/>
            <person name="Natvig D."/>
            <person name="Lalanne C."/>
            <person name="Gautier V."/>
            <person name="Ament-Velasquez S.L."/>
            <person name="Kruys A."/>
            <person name="Hutchinson M.I."/>
            <person name="Powell A.J."/>
            <person name="Barry K."/>
            <person name="Miller A.N."/>
            <person name="Grigoriev I.V."/>
            <person name="Debuchy R."/>
            <person name="Gladieux P."/>
            <person name="Thoren M.H."/>
            <person name="Johannesson H."/>
        </authorList>
    </citation>
    <scope>NUCLEOTIDE SEQUENCE</scope>
    <source>
        <strain evidence="2">PSN243</strain>
    </source>
</reference>
<feature type="compositionally biased region" description="Low complexity" evidence="1">
    <location>
        <begin position="497"/>
        <end position="509"/>
    </location>
</feature>